<reference evidence="1 2" key="1">
    <citation type="journal article" date="2019" name="Emerg. Microbes Infect.">
        <title>Comprehensive subspecies identification of 175 nontuberculous mycobacteria species based on 7547 genomic profiles.</title>
        <authorList>
            <person name="Matsumoto Y."/>
            <person name="Kinjo T."/>
            <person name="Motooka D."/>
            <person name="Nabeya D."/>
            <person name="Jung N."/>
            <person name="Uechi K."/>
            <person name="Horii T."/>
            <person name="Iida T."/>
            <person name="Fujita J."/>
            <person name="Nakamura S."/>
        </authorList>
    </citation>
    <scope>NUCLEOTIDE SEQUENCE [LARGE SCALE GENOMIC DNA]</scope>
    <source>
        <strain evidence="1 2">JCM 14738</strain>
    </source>
</reference>
<dbReference type="PANTHER" id="PTHR43245">
    <property type="entry name" value="BIFUNCTIONAL POLYMYXIN RESISTANCE PROTEIN ARNA"/>
    <property type="match status" value="1"/>
</dbReference>
<sequence>MSSQIVLATGAFGQVGTRCTEILLGRGRTVIAMDVRSDRSAATAASLAAQSHAGMLIPEYTDLTDADAVAAVVQRHRPQAIVHLAAIVSPPSYRNPRLARRVNVDGTRHLVAAARDLSDPPLFVFASSAAVYGSRNPYRQPERITGDTPVNPIDQYGEDKVMAEAAIAKSGLPYTILRLGGVISPDTQTKVDGDYLLLMRATPTDNRMHSVDARDVALAFANAVDRRDTVNGKVLAIGGNETYVHLMSDIQDDIMAAIGIGRLGPSAGLPGDPDDDRGWAFTGWFDTTESQALLDYQEHDWPDTVAWVAEAMGRQRLLLKTLGPVLRPTMRALLALQRRFERRGRYADPWTLMANKYGPDMFASTS</sequence>
<dbReference type="AlphaFoldDB" id="A0A1X1T0F8"/>
<dbReference type="RefSeq" id="WP_085234972.1">
    <property type="nucleotide sequence ID" value="NZ_AP022613.1"/>
</dbReference>
<dbReference type="InterPro" id="IPR050177">
    <property type="entry name" value="Lipid_A_modif_metabolic_enz"/>
</dbReference>
<dbReference type="STRING" id="44010.AWC00_22370"/>
<dbReference type="SUPFAM" id="SSF51735">
    <property type="entry name" value="NAD(P)-binding Rossmann-fold domains"/>
    <property type="match status" value="1"/>
</dbReference>
<protein>
    <submittedName>
        <fullName evidence="1">Oxidoreductase</fullName>
    </submittedName>
</protein>
<dbReference type="CDD" id="cd08946">
    <property type="entry name" value="SDR_e"/>
    <property type="match status" value="1"/>
</dbReference>
<dbReference type="OrthoDB" id="4373834at2"/>
<keyword evidence="2" id="KW-1185">Reference proteome</keyword>
<name>A0A1X1T0F8_9MYCO</name>
<dbReference type="InterPro" id="IPR036291">
    <property type="entry name" value="NAD(P)-bd_dom_sf"/>
</dbReference>
<dbReference type="Proteomes" id="UP000467385">
    <property type="component" value="Chromosome"/>
</dbReference>
<dbReference type="Pfam" id="PF01370">
    <property type="entry name" value="Epimerase"/>
    <property type="match status" value="1"/>
</dbReference>
<proteinExistence type="predicted"/>
<accession>A0A1X1T0F8</accession>
<dbReference type="EMBL" id="AP022613">
    <property type="protein sequence ID" value="BBZ41483.1"/>
    <property type="molecule type" value="Genomic_DNA"/>
</dbReference>
<evidence type="ECO:0000313" key="1">
    <source>
        <dbReference type="EMBL" id="BBZ41483.1"/>
    </source>
</evidence>
<dbReference type="InterPro" id="IPR001509">
    <property type="entry name" value="Epimerase_deHydtase"/>
</dbReference>
<organism evidence="1 2">
    <name type="scientific">Mycobacterium conspicuum</name>
    <dbReference type="NCBI Taxonomy" id="44010"/>
    <lineage>
        <taxon>Bacteria</taxon>
        <taxon>Bacillati</taxon>
        <taxon>Actinomycetota</taxon>
        <taxon>Actinomycetes</taxon>
        <taxon>Mycobacteriales</taxon>
        <taxon>Mycobacteriaceae</taxon>
        <taxon>Mycobacterium</taxon>
    </lineage>
</organism>
<gene>
    <name evidence="1" type="ORF">MCNS_45460</name>
</gene>
<dbReference type="Gene3D" id="3.40.50.720">
    <property type="entry name" value="NAD(P)-binding Rossmann-like Domain"/>
    <property type="match status" value="1"/>
</dbReference>
<evidence type="ECO:0000313" key="2">
    <source>
        <dbReference type="Proteomes" id="UP000467385"/>
    </source>
</evidence>